<evidence type="ECO:0000256" key="2">
    <source>
        <dbReference type="ARBA" id="ARBA00022692"/>
    </source>
</evidence>
<evidence type="ECO:0000313" key="7">
    <source>
        <dbReference type="Proteomes" id="UP001204142"/>
    </source>
</evidence>
<organism evidence="6 7">
    <name type="scientific">Limnobacter humi</name>
    <dbReference type="NCBI Taxonomy" id="1778671"/>
    <lineage>
        <taxon>Bacteria</taxon>
        <taxon>Pseudomonadati</taxon>
        <taxon>Pseudomonadota</taxon>
        <taxon>Betaproteobacteria</taxon>
        <taxon>Burkholderiales</taxon>
        <taxon>Burkholderiaceae</taxon>
        <taxon>Limnobacter</taxon>
    </lineage>
</organism>
<protein>
    <recommendedName>
        <fullName evidence="5">Probable membrane transporter protein</fullName>
    </recommendedName>
</protein>
<keyword evidence="5" id="KW-1003">Cell membrane</keyword>
<comment type="similarity">
    <text evidence="5">Belongs to the 4-toluene sulfonate uptake permease (TSUP) (TC 2.A.102) family.</text>
</comment>
<gene>
    <name evidence="6" type="ORF">NQT62_07810</name>
</gene>
<sequence length="270" mass="27991">MIDPIFIAALLVLGVFSGVLAGMLGIGGGMILVPFLSFLLHKQGVPADHVVHASIATSLAIIVFTSISSMRAHHQAGAIRWDIVKFLTPGILIGGFVGSKIVSYLPTKELALSFGVFVIFSAYQMFADKKPKPSRTLPGAAGMVGMGSVIGGVSSIVGAGGGFLSVPFMVWSNVPVRNAVATSAALGFPIAVFASMGYIINGLHLEGMPSGSLGYIYLPAVACVAVMSVLTAPRGAKLAHSLPVARIKRVFAVLLTFVALSMIYKAITGF</sequence>
<dbReference type="PANTHER" id="PTHR43483:SF3">
    <property type="entry name" value="MEMBRANE TRANSPORTER PROTEIN HI_0806-RELATED"/>
    <property type="match status" value="1"/>
</dbReference>
<feature type="transmembrane region" description="Helical" evidence="5">
    <location>
        <begin position="78"/>
        <end position="98"/>
    </location>
</feature>
<feature type="transmembrane region" description="Helical" evidence="5">
    <location>
        <begin position="6"/>
        <end position="39"/>
    </location>
</feature>
<feature type="transmembrane region" description="Helical" evidence="5">
    <location>
        <begin position="178"/>
        <end position="200"/>
    </location>
</feature>
<feature type="transmembrane region" description="Helical" evidence="5">
    <location>
        <begin position="51"/>
        <end position="72"/>
    </location>
</feature>
<feature type="transmembrane region" description="Helical" evidence="5">
    <location>
        <begin position="212"/>
        <end position="230"/>
    </location>
</feature>
<keyword evidence="7" id="KW-1185">Reference proteome</keyword>
<reference evidence="6 7" key="1">
    <citation type="submission" date="2022-07" db="EMBL/GenBank/DDBJ databases">
        <authorList>
            <person name="Xamxidin M."/>
            <person name="Wu M."/>
        </authorList>
    </citation>
    <scope>NUCLEOTIDE SEQUENCE [LARGE SCALE GENOMIC DNA]</scope>
    <source>
        <strain evidence="6 7">NBRC 111650</strain>
    </source>
</reference>
<feature type="transmembrane region" description="Helical" evidence="5">
    <location>
        <begin position="139"/>
        <end position="166"/>
    </location>
</feature>
<evidence type="ECO:0000313" key="6">
    <source>
        <dbReference type="EMBL" id="MCQ8896337.1"/>
    </source>
</evidence>
<dbReference type="Pfam" id="PF01925">
    <property type="entry name" value="TauE"/>
    <property type="match status" value="1"/>
</dbReference>
<comment type="caution">
    <text evidence="6">The sequence shown here is derived from an EMBL/GenBank/DDBJ whole genome shotgun (WGS) entry which is preliminary data.</text>
</comment>
<feature type="transmembrane region" description="Helical" evidence="5">
    <location>
        <begin position="110"/>
        <end position="127"/>
    </location>
</feature>
<dbReference type="Proteomes" id="UP001204142">
    <property type="component" value="Unassembled WGS sequence"/>
</dbReference>
<evidence type="ECO:0000256" key="1">
    <source>
        <dbReference type="ARBA" id="ARBA00004141"/>
    </source>
</evidence>
<keyword evidence="2 5" id="KW-0812">Transmembrane</keyword>
<keyword evidence="4 5" id="KW-0472">Membrane</keyword>
<comment type="subcellular location">
    <subcellularLocation>
        <location evidence="5">Cell membrane</location>
        <topology evidence="5">Multi-pass membrane protein</topology>
    </subcellularLocation>
    <subcellularLocation>
        <location evidence="1">Membrane</location>
        <topology evidence="1">Multi-pass membrane protein</topology>
    </subcellularLocation>
</comment>
<feature type="transmembrane region" description="Helical" evidence="5">
    <location>
        <begin position="250"/>
        <end position="267"/>
    </location>
</feature>
<evidence type="ECO:0000256" key="4">
    <source>
        <dbReference type="ARBA" id="ARBA00023136"/>
    </source>
</evidence>
<evidence type="ECO:0000256" key="5">
    <source>
        <dbReference type="RuleBase" id="RU363041"/>
    </source>
</evidence>
<accession>A0ABT1WFP4</accession>
<dbReference type="InterPro" id="IPR002781">
    <property type="entry name" value="TM_pro_TauE-like"/>
</dbReference>
<evidence type="ECO:0000256" key="3">
    <source>
        <dbReference type="ARBA" id="ARBA00022989"/>
    </source>
</evidence>
<name>A0ABT1WFP4_9BURK</name>
<proteinExistence type="inferred from homology"/>
<dbReference type="PANTHER" id="PTHR43483">
    <property type="entry name" value="MEMBRANE TRANSPORTER PROTEIN HI_0806-RELATED"/>
    <property type="match status" value="1"/>
</dbReference>
<keyword evidence="3 5" id="KW-1133">Transmembrane helix</keyword>
<dbReference type="EMBL" id="JANIGO010000002">
    <property type="protein sequence ID" value="MCQ8896337.1"/>
    <property type="molecule type" value="Genomic_DNA"/>
</dbReference>
<dbReference type="RefSeq" id="WP_256764104.1">
    <property type="nucleotide sequence ID" value="NZ_JANIGO010000002.1"/>
</dbReference>